<keyword evidence="2" id="KW-0472">Membrane</keyword>
<keyword evidence="2" id="KW-0812">Transmembrane</keyword>
<reference evidence="4 5" key="1">
    <citation type="submission" date="2018-06" db="EMBL/GenBank/DDBJ databases">
        <authorList>
            <consortium name="Pathogen Informatics"/>
            <person name="Doyle S."/>
        </authorList>
    </citation>
    <scope>NUCLEOTIDE SEQUENCE [LARGE SCALE GENOMIC DNA]</scope>
    <source>
        <strain evidence="4 5">NCTC11388</strain>
    </source>
</reference>
<dbReference type="InterPro" id="IPR011009">
    <property type="entry name" value="Kinase-like_dom_sf"/>
</dbReference>
<feature type="transmembrane region" description="Helical" evidence="2">
    <location>
        <begin position="528"/>
        <end position="549"/>
    </location>
</feature>
<keyword evidence="2" id="KW-1133">Transmembrane helix</keyword>
<feature type="domain" description="ABC1 atypical kinase-like" evidence="3">
    <location>
        <begin position="94"/>
        <end position="336"/>
    </location>
</feature>
<dbReference type="InterPro" id="IPR050154">
    <property type="entry name" value="UbiB_kinase"/>
</dbReference>
<dbReference type="Gene3D" id="1.10.510.10">
    <property type="entry name" value="Transferase(Phosphotransferase) domain 1"/>
    <property type="match status" value="1"/>
</dbReference>
<organism evidence="4 5">
    <name type="scientific">Sphingobacterium spiritivorum</name>
    <name type="common">Flavobacterium spiritivorum</name>
    <dbReference type="NCBI Taxonomy" id="258"/>
    <lineage>
        <taxon>Bacteria</taxon>
        <taxon>Pseudomonadati</taxon>
        <taxon>Bacteroidota</taxon>
        <taxon>Sphingobacteriia</taxon>
        <taxon>Sphingobacteriales</taxon>
        <taxon>Sphingobacteriaceae</taxon>
        <taxon>Sphingobacterium</taxon>
    </lineage>
</organism>
<sequence>MIYEMSKIKRVGRIAKILSQYGFGELISRSNIDTFVPDSLLHLNSDTEKLFEKDFNVRVRLAIEELGPTFIKLGQLLSNREDIIPKDLRDELVKLQDNVPPEEMDVRQKLREHFDIVPEEHFEYIDEKPLAAASIGQVYKVRLKSGKDAVLKIKRSNIREVITADLAFIKDLTRFLESKYEVIYKMNLYQIILSFENSLMRELSFVNELNNMERFRKNFKDNTQVYVPKVYRAYSDDEMLCMEFIDGVKINDVEGLKALGLDPKSIVQQGLDLYLEQVLVHGFFHADPHPGNVFVNKKGQIVFIDFGAMGMMIPMDRKLIEAMVINFLMKDARDLIRNIKKLAVVQHIEDERRLERDAYEIFDILDQNSLANIEISVLLRMVNNTLQHNHILMPDFIYILIRGIVLLEGIGRQLDADLNIPKSISPFADRIAKQKISPGYLREQTIEKAKFLKGLWSDIPEDAIALLDKVKNDKILLNHRLRDFDSFQLILHRMGNKLMLSILAMTFGIGASILAHGRVGYLLWDVSLLSWLGFLMSFLLTVALLLQLFRSK</sequence>
<dbReference type="CDD" id="cd05121">
    <property type="entry name" value="ABC1_ADCK3-like"/>
    <property type="match status" value="1"/>
</dbReference>
<accession>A0A380CMZ8</accession>
<evidence type="ECO:0000259" key="3">
    <source>
        <dbReference type="Pfam" id="PF03109"/>
    </source>
</evidence>
<dbReference type="EMBL" id="UGYW01000002">
    <property type="protein sequence ID" value="SUJ24569.1"/>
    <property type="molecule type" value="Genomic_DNA"/>
</dbReference>
<dbReference type="Proteomes" id="UP000254893">
    <property type="component" value="Unassembled WGS sequence"/>
</dbReference>
<comment type="similarity">
    <text evidence="1">Belongs to the protein kinase superfamily. ADCK protein kinase family.</text>
</comment>
<keyword evidence="4" id="KW-0830">Ubiquinone</keyword>
<evidence type="ECO:0000313" key="5">
    <source>
        <dbReference type="Proteomes" id="UP000254893"/>
    </source>
</evidence>
<name>A0A380CMZ8_SPHSI</name>
<gene>
    <name evidence="4" type="primary">ubiB</name>
    <name evidence="4" type="ORF">NCTC11388_03603</name>
</gene>
<evidence type="ECO:0000313" key="4">
    <source>
        <dbReference type="EMBL" id="SUJ24569.1"/>
    </source>
</evidence>
<evidence type="ECO:0000256" key="1">
    <source>
        <dbReference type="ARBA" id="ARBA00009670"/>
    </source>
</evidence>
<dbReference type="Pfam" id="PF03109">
    <property type="entry name" value="ABC1"/>
    <property type="match status" value="1"/>
</dbReference>
<evidence type="ECO:0000256" key="2">
    <source>
        <dbReference type="SAM" id="Phobius"/>
    </source>
</evidence>
<dbReference type="PANTHER" id="PTHR10566:SF113">
    <property type="entry name" value="PROTEIN ACTIVITY OF BC1 COMPLEX KINASE 7, CHLOROPLASTIC"/>
    <property type="match status" value="1"/>
</dbReference>
<dbReference type="PANTHER" id="PTHR10566">
    <property type="entry name" value="CHAPERONE-ACTIVITY OF BC1 COMPLEX CABC1 -RELATED"/>
    <property type="match status" value="1"/>
</dbReference>
<proteinExistence type="inferred from homology"/>
<feature type="transmembrane region" description="Helical" evidence="2">
    <location>
        <begin position="498"/>
        <end position="516"/>
    </location>
</feature>
<protein>
    <submittedName>
        <fullName evidence="4">Probable ubiquinone biosynthesis protein UbiB</fullName>
    </submittedName>
</protein>
<dbReference type="AlphaFoldDB" id="A0A380CMZ8"/>
<dbReference type="InterPro" id="IPR004147">
    <property type="entry name" value="ABC1_dom"/>
</dbReference>
<dbReference type="SUPFAM" id="SSF56112">
    <property type="entry name" value="Protein kinase-like (PK-like)"/>
    <property type="match status" value="1"/>
</dbReference>